<dbReference type="EMBL" id="PIQI01000030">
    <property type="protein sequence ID" value="PJZ02881.1"/>
    <property type="molecule type" value="Genomic_DNA"/>
</dbReference>
<gene>
    <name evidence="1" type="ORF">PRCB_24450</name>
</gene>
<proteinExistence type="predicted"/>
<dbReference type="STRING" id="1076549.HA45_20320"/>
<sequence>MNATRLSWKTLRLLSWREGNLMVSRAIMRLKGLLCDDAEHALLMAALVVTDDDVEGVPLSVYSTEVLAAIDLIARDISESAWLSALQWSCEHHAQIRKDDRQAADRAGLQDARAIARYAASHDGGYGDVCIDRCEAAITHNDFESCFF</sequence>
<organism evidence="1 2">
    <name type="scientific">Pantoea rodasii</name>
    <dbReference type="NCBI Taxonomy" id="1076549"/>
    <lineage>
        <taxon>Bacteria</taxon>
        <taxon>Pseudomonadati</taxon>
        <taxon>Pseudomonadota</taxon>
        <taxon>Gammaproteobacteria</taxon>
        <taxon>Enterobacterales</taxon>
        <taxon>Erwiniaceae</taxon>
        <taxon>Pantoea</taxon>
    </lineage>
</organism>
<evidence type="ECO:0000313" key="1">
    <source>
        <dbReference type="EMBL" id="PJZ02881.1"/>
    </source>
</evidence>
<dbReference type="Proteomes" id="UP000232062">
    <property type="component" value="Unassembled WGS sequence"/>
</dbReference>
<reference evidence="1 2" key="1">
    <citation type="submission" date="2017-11" db="EMBL/GenBank/DDBJ databases">
        <title>The genome sequence of Pantoea rodasii DSM 26611.</title>
        <authorList>
            <person name="Gao J."/>
            <person name="Mao X."/>
            <person name="Sun J."/>
        </authorList>
    </citation>
    <scope>NUCLEOTIDE SEQUENCE [LARGE SCALE GENOMIC DNA]</scope>
    <source>
        <strain evidence="1 2">DSM 26611</strain>
    </source>
</reference>
<accession>A0A2M9W5R2</accession>
<comment type="caution">
    <text evidence="1">The sequence shown here is derived from an EMBL/GenBank/DDBJ whole genome shotgun (WGS) entry which is preliminary data.</text>
</comment>
<keyword evidence="2" id="KW-1185">Reference proteome</keyword>
<dbReference type="RefSeq" id="WP_100704186.1">
    <property type="nucleotide sequence ID" value="NZ_MLFP01000022.1"/>
</dbReference>
<dbReference type="OrthoDB" id="9940415at2"/>
<protein>
    <submittedName>
        <fullName evidence="1">Uncharacterized protein</fullName>
    </submittedName>
</protein>
<dbReference type="AlphaFoldDB" id="A0A2M9W5R2"/>
<name>A0A2M9W5R2_9GAMM</name>
<evidence type="ECO:0000313" key="2">
    <source>
        <dbReference type="Proteomes" id="UP000232062"/>
    </source>
</evidence>